<keyword evidence="2" id="KW-1185">Reference proteome</keyword>
<gene>
    <name evidence="1" type="ORF">RT723_11140</name>
</gene>
<accession>A0ABU3R1J1</accession>
<evidence type="ECO:0000313" key="2">
    <source>
        <dbReference type="Proteomes" id="UP001257914"/>
    </source>
</evidence>
<dbReference type="EMBL" id="JAWCUA010000007">
    <property type="protein sequence ID" value="MDU0113542.1"/>
    <property type="molecule type" value="Genomic_DNA"/>
</dbReference>
<comment type="caution">
    <text evidence="1">The sequence shown here is derived from an EMBL/GenBank/DDBJ whole genome shotgun (WGS) entry which is preliminary data.</text>
</comment>
<sequence>MPTLNKLLFFCFIYLPLLVSSHSSYAKALKFELSPEVTNGIYLLAQPERSAAGQTQKLQLEFGEMNGQTILAAASCPRCPAAGYRLLEVESEELGRPVFFNSMGIYVFAYDATTFVTVMADGPLGKKIWKNLAYVNVYNKQGTEGINLEEGKQFVIAEAKRLMTGEGIAKSEVTGGNGTYYAAAVQTIGSGQYDQIDVVIYPKEKIVLTGMNCRSCSHDTYNFESELSQAVGKNVYEMGYMGRFIIEQKTGELWWTNAKLGKAEWGKNSNFNVITQDKNFARKLLIDKTLQNNIDQTLAGFATKSKSAVDARYKQQDLQRTANNKLPTKGMQDNSLDQDSFIAATAWANSYGWKETLMYTYITSRDWRILRHPLTGIQTGRRISGVITMKRDDGLCSYQGAVFEQAYNGTDYQKTVMVGVVPGQNKLDCSKL</sequence>
<organism evidence="1 2">
    <name type="scientific">Psychrosphaera aquimarina</name>
    <dbReference type="NCBI Taxonomy" id="2044854"/>
    <lineage>
        <taxon>Bacteria</taxon>
        <taxon>Pseudomonadati</taxon>
        <taxon>Pseudomonadota</taxon>
        <taxon>Gammaproteobacteria</taxon>
        <taxon>Alteromonadales</taxon>
        <taxon>Pseudoalteromonadaceae</taxon>
        <taxon>Psychrosphaera</taxon>
    </lineage>
</organism>
<dbReference type="RefSeq" id="WP_315947160.1">
    <property type="nucleotide sequence ID" value="NZ_JAWCUA010000007.1"/>
</dbReference>
<protein>
    <submittedName>
        <fullName evidence="1">Uncharacterized protein</fullName>
    </submittedName>
</protein>
<dbReference type="Proteomes" id="UP001257914">
    <property type="component" value="Unassembled WGS sequence"/>
</dbReference>
<reference evidence="1 2" key="1">
    <citation type="submission" date="2023-10" db="EMBL/GenBank/DDBJ databases">
        <title>Psychrosphaera aquimaarina strain SW33 isolated from seawater.</title>
        <authorList>
            <person name="Bayburt H."/>
            <person name="Kim J.M."/>
            <person name="Choi B.J."/>
            <person name="Jeon C.O."/>
        </authorList>
    </citation>
    <scope>NUCLEOTIDE SEQUENCE [LARGE SCALE GENOMIC DNA]</scope>
    <source>
        <strain evidence="1 2">KCTC 52743</strain>
    </source>
</reference>
<evidence type="ECO:0000313" key="1">
    <source>
        <dbReference type="EMBL" id="MDU0113542.1"/>
    </source>
</evidence>
<proteinExistence type="predicted"/>
<name>A0ABU3R1J1_9GAMM</name>